<dbReference type="EMBL" id="JARJCN010000100">
    <property type="protein sequence ID" value="KAJ7075254.1"/>
    <property type="molecule type" value="Genomic_DNA"/>
</dbReference>
<accession>A0AAD6TTT1</accession>
<reference evidence="2" key="1">
    <citation type="submission" date="2023-03" db="EMBL/GenBank/DDBJ databases">
        <title>Massive genome expansion in bonnet fungi (Mycena s.s.) driven by repeated elements and novel gene families across ecological guilds.</title>
        <authorList>
            <consortium name="Lawrence Berkeley National Laboratory"/>
            <person name="Harder C.B."/>
            <person name="Miyauchi S."/>
            <person name="Viragh M."/>
            <person name="Kuo A."/>
            <person name="Thoen E."/>
            <person name="Andreopoulos B."/>
            <person name="Lu D."/>
            <person name="Skrede I."/>
            <person name="Drula E."/>
            <person name="Henrissat B."/>
            <person name="Morin E."/>
            <person name="Kohler A."/>
            <person name="Barry K."/>
            <person name="LaButti K."/>
            <person name="Morin E."/>
            <person name="Salamov A."/>
            <person name="Lipzen A."/>
            <person name="Mereny Z."/>
            <person name="Hegedus B."/>
            <person name="Baldrian P."/>
            <person name="Stursova M."/>
            <person name="Weitz H."/>
            <person name="Taylor A."/>
            <person name="Grigoriev I.V."/>
            <person name="Nagy L.G."/>
            <person name="Martin F."/>
            <person name="Kauserud H."/>
        </authorList>
    </citation>
    <scope>NUCLEOTIDE SEQUENCE</scope>
    <source>
        <strain evidence="2">CBHHK173m</strain>
    </source>
</reference>
<gene>
    <name evidence="2" type="ORF">B0H15DRAFT_37421</name>
</gene>
<dbReference type="InterPro" id="IPR032675">
    <property type="entry name" value="LRR_dom_sf"/>
</dbReference>
<organism evidence="2 3">
    <name type="scientific">Mycena belliarum</name>
    <dbReference type="NCBI Taxonomy" id="1033014"/>
    <lineage>
        <taxon>Eukaryota</taxon>
        <taxon>Fungi</taxon>
        <taxon>Dikarya</taxon>
        <taxon>Basidiomycota</taxon>
        <taxon>Agaricomycotina</taxon>
        <taxon>Agaricomycetes</taxon>
        <taxon>Agaricomycetidae</taxon>
        <taxon>Agaricales</taxon>
        <taxon>Marasmiineae</taxon>
        <taxon>Mycenaceae</taxon>
        <taxon>Mycena</taxon>
    </lineage>
</organism>
<sequence>MNILAVGRARIAEEECKVLELEAVIAAAQAEISEHKAIIAASQRRLDDYKYPVLTLPNEIVSEIFIHFLPVYPLCPPLYGPLSPDFLTRICHKWRRIALGTPALWRALSLYMAWNTSDAAFEHHVGIAKEWLSRSGCCPISIDMQDDGYSVWHTTQLPDVIALHQARWEYAKLDIANSDLHIIGGSKPILCSLSLTIANNKSGAGFTPIKAPLLRTVSISGSSSLHTADLLPLSQLTSLKLSGITLEKSWPVLALTSNLLHCELVLCDATDVPPDLSLPHLESLILWVWGSGEATDRCLEPWVLPALRTLQVSGACLGPDPDATLTSFITKSGCKLEEVRITGERSYTPKHYRELFPSIPKFSFNSRLTPNRCPQDEPSVYWELDTDYGSDSGSD</sequence>
<comment type="caution">
    <text evidence="2">The sequence shown here is derived from an EMBL/GenBank/DDBJ whole genome shotgun (WGS) entry which is preliminary data.</text>
</comment>
<dbReference type="SUPFAM" id="SSF52047">
    <property type="entry name" value="RNI-like"/>
    <property type="match status" value="1"/>
</dbReference>
<protein>
    <recommendedName>
        <fullName evidence="4">F-box domain-containing protein</fullName>
    </recommendedName>
</protein>
<feature type="coiled-coil region" evidence="1">
    <location>
        <begin position="11"/>
        <end position="45"/>
    </location>
</feature>
<evidence type="ECO:0000313" key="3">
    <source>
        <dbReference type="Proteomes" id="UP001222325"/>
    </source>
</evidence>
<proteinExistence type="predicted"/>
<keyword evidence="3" id="KW-1185">Reference proteome</keyword>
<evidence type="ECO:0000256" key="1">
    <source>
        <dbReference type="SAM" id="Coils"/>
    </source>
</evidence>
<keyword evidence="1" id="KW-0175">Coiled coil</keyword>
<dbReference type="Gene3D" id="3.80.10.10">
    <property type="entry name" value="Ribonuclease Inhibitor"/>
    <property type="match status" value="1"/>
</dbReference>
<evidence type="ECO:0000313" key="2">
    <source>
        <dbReference type="EMBL" id="KAJ7075254.1"/>
    </source>
</evidence>
<evidence type="ECO:0008006" key="4">
    <source>
        <dbReference type="Google" id="ProtNLM"/>
    </source>
</evidence>
<dbReference type="Proteomes" id="UP001222325">
    <property type="component" value="Unassembled WGS sequence"/>
</dbReference>
<name>A0AAD6TTT1_9AGAR</name>
<dbReference type="AlphaFoldDB" id="A0AAD6TTT1"/>